<feature type="region of interest" description="Disordered" evidence="2">
    <location>
        <begin position="2123"/>
        <end position="2143"/>
    </location>
</feature>
<feature type="region of interest" description="Disordered" evidence="2">
    <location>
        <begin position="4127"/>
        <end position="4149"/>
    </location>
</feature>
<evidence type="ECO:0000256" key="2">
    <source>
        <dbReference type="SAM" id="MobiDB-lite"/>
    </source>
</evidence>
<feature type="region of interest" description="Disordered" evidence="2">
    <location>
        <begin position="2992"/>
        <end position="3059"/>
    </location>
</feature>
<dbReference type="OrthoDB" id="272810at2759"/>
<dbReference type="GeneID" id="94172867"/>
<keyword evidence="5" id="KW-1185">Reference proteome</keyword>
<feature type="compositionally biased region" description="Low complexity" evidence="2">
    <location>
        <begin position="4127"/>
        <end position="4141"/>
    </location>
</feature>
<dbReference type="KEGG" id="lenr:94172867"/>
<organism evidence="4 5">
    <name type="scientific">Leishmania enriettii</name>
    <dbReference type="NCBI Taxonomy" id="5663"/>
    <lineage>
        <taxon>Eukaryota</taxon>
        <taxon>Discoba</taxon>
        <taxon>Euglenozoa</taxon>
        <taxon>Kinetoplastea</taxon>
        <taxon>Metakinetoplastina</taxon>
        <taxon>Trypanosomatida</taxon>
        <taxon>Trypanosomatidae</taxon>
        <taxon>Leishmaniinae</taxon>
        <taxon>Leishmania</taxon>
    </lineage>
</organism>
<evidence type="ECO:0000313" key="4">
    <source>
        <dbReference type="EMBL" id="KAG5482531.1"/>
    </source>
</evidence>
<proteinExistence type="predicted"/>
<feature type="region of interest" description="Disordered" evidence="2">
    <location>
        <begin position="2018"/>
        <end position="2041"/>
    </location>
</feature>
<dbReference type="RefSeq" id="XP_067694221.1">
    <property type="nucleotide sequence ID" value="XM_067837357.1"/>
</dbReference>
<dbReference type="GO" id="GO:0006623">
    <property type="term" value="P:protein targeting to vacuole"/>
    <property type="evidence" value="ECO:0007669"/>
    <property type="project" value="TreeGrafter"/>
</dbReference>
<protein>
    <recommendedName>
        <fullName evidence="3">Peroxin/Ferlin domain-containing protein</fullName>
    </recommendedName>
</protein>
<dbReference type="Pfam" id="PF12624">
    <property type="entry name" value="VPS13_N"/>
    <property type="match status" value="1"/>
</dbReference>
<comment type="caution">
    <text evidence="4">The sequence shown here is derived from an EMBL/GenBank/DDBJ whole genome shotgun (WGS) entry which is preliminary data.</text>
</comment>
<feature type="region of interest" description="Disordered" evidence="2">
    <location>
        <begin position="3362"/>
        <end position="3391"/>
    </location>
</feature>
<feature type="region of interest" description="Disordered" evidence="2">
    <location>
        <begin position="160"/>
        <end position="189"/>
    </location>
</feature>
<name>A0A836HQV5_LEIEN</name>
<feature type="domain" description="Peroxin/Ferlin" evidence="3">
    <location>
        <begin position="5510"/>
        <end position="5570"/>
    </location>
</feature>
<dbReference type="GO" id="GO:0045053">
    <property type="term" value="P:protein retention in Golgi apparatus"/>
    <property type="evidence" value="ECO:0007669"/>
    <property type="project" value="TreeGrafter"/>
</dbReference>
<feature type="region of interest" description="Disordered" evidence="2">
    <location>
        <begin position="5279"/>
        <end position="5302"/>
    </location>
</feature>
<evidence type="ECO:0000259" key="3">
    <source>
        <dbReference type="SMART" id="SM00693"/>
    </source>
</evidence>
<feature type="region of interest" description="Disordered" evidence="2">
    <location>
        <begin position="5362"/>
        <end position="5508"/>
    </location>
</feature>
<accession>A0A836HQV5</accession>
<feature type="compositionally biased region" description="Low complexity" evidence="2">
    <location>
        <begin position="3380"/>
        <end position="3391"/>
    </location>
</feature>
<feature type="region of interest" description="Disordered" evidence="2">
    <location>
        <begin position="1916"/>
        <end position="1941"/>
    </location>
</feature>
<feature type="compositionally biased region" description="Polar residues" evidence="2">
    <location>
        <begin position="5374"/>
        <end position="5389"/>
    </location>
</feature>
<evidence type="ECO:0000256" key="1">
    <source>
        <dbReference type="ARBA" id="ARBA00022448"/>
    </source>
</evidence>
<feature type="compositionally biased region" description="Low complexity" evidence="2">
    <location>
        <begin position="3013"/>
        <end position="3047"/>
    </location>
</feature>
<dbReference type="InterPro" id="IPR006614">
    <property type="entry name" value="Peroxin/Ferlin"/>
</dbReference>
<feature type="region of interest" description="Disordered" evidence="2">
    <location>
        <begin position="1754"/>
        <end position="1773"/>
    </location>
</feature>
<feature type="compositionally biased region" description="Low complexity" evidence="2">
    <location>
        <begin position="1099"/>
        <end position="1108"/>
    </location>
</feature>
<gene>
    <name evidence="4" type="ORF">CUR178_05671</name>
</gene>
<dbReference type="PANTHER" id="PTHR16166:SF140">
    <property type="entry name" value="PEROXIN_FERLIN DOMAIN-CONTAINING PROTEIN"/>
    <property type="match status" value="1"/>
</dbReference>
<dbReference type="EMBL" id="JAFHKP010000016">
    <property type="protein sequence ID" value="KAG5482531.1"/>
    <property type="molecule type" value="Genomic_DNA"/>
</dbReference>
<reference evidence="4 5" key="1">
    <citation type="submission" date="2021-02" db="EMBL/GenBank/DDBJ databases">
        <title>Leishmania (Mundinia) enrietti genome sequencing and assembly.</title>
        <authorList>
            <person name="Almutairi H."/>
            <person name="Gatherer D."/>
        </authorList>
    </citation>
    <scope>NUCLEOTIDE SEQUENCE [LARGE SCALE GENOMIC DNA]</scope>
    <source>
        <strain evidence="4">CUR178</strain>
    </source>
</reference>
<dbReference type="Proteomes" id="UP000674179">
    <property type="component" value="Chromosome 16"/>
</dbReference>
<sequence length="5607" mass="600736">MLEKYIAALLVPYLSKYVANINEDQLKVNIWSGKAALNDLVLRPEALDALLGAAADDDEDDGGSSEATETPKSLLPIRTHRGICKNVSLSIPIKHLRSEPVVLEVGEVLITLKGAQDDSDDANIAAAAGSSSPRSKRNSKADKWAALATAKAKELDAFEAERKRQREQMEQQQQASSPPTSGGDGVAQKGNGGFFSRLGELVMNNMIVKVDTVHIRYEDESTETVLGAVLGGVQLLTMNESTGQPMFTDPCGLQRMWKRLVFSDLQLYCDDPTRVRANAALGRTWLSQISDWQQWYHRMRQRVRDGNVALSTVLGPVSGSVDAKVVFKLFVRQLLDTPFADVAVKLQYVMVNLTRPQYTKLLQTAMLFTNQAEVSQLQRSRPRVPVLGHAREWWRYAIRTVRSVLEEPRRKQLLMRVSQAFKPDYQVLYRDVVRQMKMTPEKKRAYRFLTRLMTAEDMKAGRKLVYAQIANEIQLKRKDNEVRKAEEMAKQHQAGVEQPLQQPQQPKRAWFSWLGGRSGASCTNAAVAQSDTVREIEADEKLFKCIEFDYGISAADAEADHTAVADLSSSCSRNGLPPSFCWLRASFDLPLTSYRIDTGRGQFITLRLLRLRGGVLSYNKPNSLLFYFRTQNVTLANPTSSATEFTSDSAGAAAHSSSGCGILVPYLIEGVQVNRCASKSSRDGVCASIRPLTDVDSGKQLSPDAPTIYDVLGVHSTVPPLPSLAPALPLGTRESSGSGSSGCEEGKQSTRLDYATPLFSITGFLNPVEQPLLDTVVDVAIKVQLLPLRIVADPCTIEQLIRFFSPPVGVDVSGFAESTKQAASAVGSAATHEVRVSMAKAKGLYVTVDASAPVLILPKSLSADAQEPALCVSLGRVCFKARPLTETEKSRRLVAAAVATSAKSCSSSTALSRGAANNEPCNSPSCAAAEEALCYYPHKANFSKFYLELTTVEQAMRRPQSGFLVVPEVSIAADVLQRIDDCNTSREAIVLRLKVPSLRVASSVHQMYLATTMMDAWRSSLRPPATASIRAGSLSGDATRGDPGNTGIAGPSLLNMALLRRSPATSECAEVRRGNAGVRAEEHRGVVAAGRGSPEPGYSSSTASMASSPPLGGEGMLSTDLRKDVFAHASPGSSDPPVMRLELLVERLGLDMHEDDPSSLAVVQPPAFQVECASAELILAVRSRYGKVVLWLNQPRIVSARDTEFPIFCGGGMRVDLLSEGDAPTAVAISLNSALKVCVGTPCVELLETVMDMVNLALSAMDSSSRGTADGVKAKAAALSAATTADSLADGKHAYLASTTMAAAAAANEGAGSSAEVALPHSKSADSRMNDLAYQIDLVRRQCSVPNRHVADVFVRIPASITVTLLNRAPGECKDTPFASASMREVKMRLSKYAVTMDISGHVGEVSAGVLTSFGLADANRMLLAYRHTPSTRTGAGGRAASSASPSSALPSAVEVLSAPTASWGKAEESYTDSSRSTRQIGTDALDKNAHISFSFRKSRPVMPLFAEAGGKRSLVNAQELRYSSALDLEVGASTITVDLHTVMIFKTYFTVGLCSRISTLASRPLYNGRTLPPAREGPRLLMSMRVVVRDTLVVLPVDPRAAAPGAAITHRFCASLGSLVLQNRLCAAEGRETTSVSLDEVGMWREELHASPSSSSPSCKSSSPPDRQLQVCNRSSLLPAQMCLEMAVRTALDLESKDVLHIDIFSENVSLALLETDLVQLVTLLRQNLTRTDPGDIAAYTLVAAQVHQTELEKDDEPVATPLQRRRSASPGDCAGALRGEASLVGTLAGTATAAGRKGGGAVGHGNGDLFVSMRLGSILMVLSDAPDEMTGSSIAAVSSRFQLQSTGVWMTVALPSNCLGMQWKSLELNDVRDGNSSTLVLCEAGSLQLASSLTTHSMLARDFGVRRTTLRRTDAGGESMAGSVASSDTKDSCGHSSGAAGALPIDTNATARAVSSSEGDFATDTQLLSMSVLSIDFTLRRFAVSDQWLALSDVVCNEAVLSAWTAAQTGVVDANRPSSVRGRAGGEGAGGGEEDSNGAITAGSGRGMRVIVATPNVVIPFLNSRRETLIEARIGALLADVVQLPAAKQVAVKVRELSVVDARSGEKILFKRSAGREICPAGGALEPAPTAQSDWEDEWDGADPPSSHLIGCGGGAAGVASSTASIEPDQAEVLHFTFRSDPVANISKLQLGVGELHALVSMPIIQGLVNYFTSPVEPVTKIASLGVMREQRARMAAAAQQIASSSLLVLHVMWRQPRIILAGDAMRLQRRSGDLEMRLGVMRAAVRMNSSAAALSLVVKAKEYSIPSLLKPSALRIAYEVKCGSERIDLRMKQTTALFHPAEVERLVRLAQRNVLMPRDVNYYGVYERSIAQQSGSPPSPAVTPMPASAKQQWGPSTAPAPQTEGGEMPAISVSSTPAPSRIVHMHIDGLLVAIHDTVGVNTHTLVLAALDTTVSPDGSVALTVPSLSMLDKSTGCCMLQSETVPSSSDTGAGSSTARVAVLAAAPTVGGSESISPAANAKGDAAAALADAAVRVAFNPVDRTFDLQLGAVVVTVIPRSIGTLVNTLLSVHIPSSDEADTTASSAARPLSANAAAEASVKGSMRVPTGTAAAVTAASATPFAFTATLVECRVRFCQGDREVAVLHLTHIACGSNSYPDGTNELTVTLGSLFMVDSGSVNTNYRTFIYPYEDTEGGDEPGGGARPAGKAGLAMRGSAAPANALVTYEVKSAPPTTELTAKSDSANAAVSTALAYTRHTNCRVGSLSFILVPDVARTVVSIVREAQAQVSDGNRDKAYSYVSDRAAESMRRRNEAEQLMEINVLVCRPQLLLVDRPTATTGVLLSPGSLTVRSRLALPSDITASSNADATATVAPSAASSPHTELGAMAREVFVVQVRKMGMLLQNVNCFQKDCSIFVQFERALPMPIESSTAAAKEEEAVKRRKSDGETVQLQSMLSIDVPALSMTFTHEQTDFAMNVVGALLNGADTSRPVATTSSVSAETAGRQGLDDASAAGSATPSPPASSRRSTCSGAGSPARAASGTGADPRRGSATALASSHSLGAQNVSRFYFPTEGAPATSFTLTAHVGLLQAEVADLFRLRVEEARVRSTDMSTTGKMTDIHISSMLVQHIGAEVEAPAAMGLGAMSSSLFSQGSRGTAYRTSRVQDLVNLLAVTKLRMLYEQPQPAIDVDAGSSMVENSINVSAEVFNVAISPTILFDTRELLYLPFCYKVLRVPIDPIPILSLMDETTTLQEDVVLDNKHVLLTASRTRCCYVLDLNGHTMALTGAPSGQIVLCEGCELTITNGTVHIPGMYTIGSYVSFAASTALFTTDSVQFEKEFLNLPNTAFYGPLLPRPMGTSREDVAWRDSSGNPQPPVSARASGSASPRPISSIDTLVATAAPRMPHSTAIELHDRTVRLLASFCCDAVEVQMLSEEVIDLSIALCMQCRAKYAQDNENEKPARRTVSVQLLDLRSGEKEEHILLPTDMVMNVSGVESMSVSLVLDSIEFCTRATLLRSLVELGKDFGAAFIEETTVSRVTPRIEYETQSLDPLVPVLQSGECEHCGRRDAYLAPAADRPGILCYKCCTGHDHVPAMNFWVEVPLIDGVVVGSKSDMAHIFMRNVLLSVDPSMDLKLTLRMSLYSFSNTAAVWEPLVEQFDATITGSVKAHNYKMFTDRFDYVLSPQNIRLLKGMAADYGDATVLQKHLRKQFRRQKQLRAQQTAPNQGVPMYVDAATLDEGARRQQEEGEFGSLGTDDAAELRPYRSLGTGVDLSSEFSGSPAGLVNSSIFDALSPVNRWLQGTTVESAKVRVPSAGDASAQPPKRGYAHVHVTNNCNVKLLVGDRSIAPCGGTLRFMARESSVTVRRDAEPGEPQYEGYSTSISNPPLYVQTKDMVLETRVVLDQEEGARHLRRTVTMIVYPMHVSRTIICLENRLSSPLVSVPNNPPVRPGQRCYMPPTTDLSTPLFLQPASTPDGVEYDAGKPISEALGGSSSRDLAKPPTLREVLCGAPLVLSCKAKTAVDKSMTVVVYVRQEEMRGGVPTFVIVIESRFRLRNKLPYRLIVNVIPDADGSLAKGKVTSRPVQQLASTVLHVRQSADLGLNGYSLSQVVFMLEVRQRGRRTATASASAAPASSSPQGLRREGEEEEEVFSTLIPFAVSCDNPFVTLRSQHRRQLVIRASLVTNNCSVTFSTPYVLLNHSPVPLTLRECTRSGENRLYEAEPNYSFLSPEMNASIAACPMGIRKSEEFFVNLYNGEYRGTCVPLHAQQRGVVIMQTTTASVNRKKGTLAFSCSGSGGKRKNSVSSAHAPGPKVIHLAYCSQVDPNGSLLVIFTPRWMLVNRSHLPLYAAPSTYSGITAKEAAAAATTAVMAAAQQKRAEGGDGGGPPAVGASAQEQEEVDAMTHALQEMVAEGGIVFLSDAPTEVLALPPHSAKPLLETPFCGPEIGYNLHILQSPLAPLYGTPIGIDSIHSELTIAYKPLPGSDDRAAGVRVRGDSGIGKSRVSLQQRDRFLEVSVTARDSYTYVVIELPEHAPYLLLNRTGYAIDVQDTAVKSKGRLMARVAPGCGTELLLDSTVTTLIRLALFSPNGRRQLHEVCFDVGRPMTRHEVNAAATSAAGVLYNLGFGGQGQQVIEIAPAKAALPIAYTSVAAPPIPINVLLNIAVVTLSAVMPEKDVVFCAITDVRFSWDRQLDRETTMFSIENFQVDNQTEVSPRYESCLLSLRKSKAVAAASGYLERILVPSKGLICLEELRLDVVPLALRVSDTLLVAVSGFLRAVCSVEDAPNATLTNQSILVGSASTVAMQEAAAAAYEHCPTPSALFEKAPVQMDVWASRLTLERFIVNPIVVRVWLTRDVDEHDFFRENINSKDAALLSMMVSSCEDVTVAAPGIVTAKQASRLGIFAQWVVKTYTDGLLAQLKGLVFQYASSLPMIGAPLKLASGFGNGAVRLFREPIEGLSTSPSAFATGLARGSAGFAQEFVGGGLGAVSNVTGSWSRLLSMGSGVSERERRKQNVFTGFASGIKGIVQRPIEGAAESGAAGLLKGTAHGLVGVLANPVSGLLSDMSRATGTLAKLVTDTYVPQTRRLRPIRDFYANGGVAPWRSLASVYQYQRIQVSTGTWSGDHLISSVDGPEWYPSQRESATYGKNKLPIPQDRWTLDRYNTNFEGWTYSTKYYGIYTDRLTEEVRMRRMRWTALIRPLPHSRIAFYLRVCPGMETQRRRTASSIFAGTVTITQDGAIAFMSPGVLQATTAEQSAAGKRQMFGLLSSGFMRSSSSKVGAGRSGERSSSKSRRTNSGEFFAEDEYAEKAQTIYGCLRSWTGAGRNVGVKGSTLRSHSGMLVDDEELPDVDLLSTNVSGLPAGDVDTISPSKMMSAADRSTTALLAPNAPRDTQRTKRSNHSRSNSELDAVSLPGIPYSDQPYTQDSGNRRSRSRRKCDTKATEAGDAASAEESVGSMTPGPTRYFRSASGKRLPVDTVASTAPVPGASPIPLPRTAGNASAPTPSTIVEVYEYERKVAFLGWGKRYLPSDCPAWQDAHGHEVPSRKEIRAPAGWAWETEWTVIGGDEDGWTVVSQGERHVRRRMWQRRLLKKAVPPPPHT</sequence>
<dbReference type="GO" id="GO:0016020">
    <property type="term" value="C:membrane"/>
    <property type="evidence" value="ECO:0007669"/>
    <property type="project" value="InterPro"/>
</dbReference>
<feature type="compositionally biased region" description="Basic and acidic residues" evidence="2">
    <location>
        <begin position="160"/>
        <end position="169"/>
    </location>
</feature>
<feature type="compositionally biased region" description="Polar residues" evidence="2">
    <location>
        <begin position="2993"/>
        <end position="3002"/>
    </location>
</feature>
<dbReference type="InterPro" id="IPR026847">
    <property type="entry name" value="VPS13"/>
</dbReference>
<keyword evidence="1" id="KW-0813">Transport</keyword>
<feature type="region of interest" description="Disordered" evidence="2">
    <location>
        <begin position="1088"/>
        <end position="1112"/>
    </location>
</feature>
<feature type="region of interest" description="Disordered" evidence="2">
    <location>
        <begin position="55"/>
        <end position="74"/>
    </location>
</feature>
<dbReference type="InterPro" id="IPR026854">
    <property type="entry name" value="VPS13_N"/>
</dbReference>
<feature type="region of interest" description="Disordered" evidence="2">
    <location>
        <begin position="2376"/>
        <end position="2418"/>
    </location>
</feature>
<dbReference type="SMART" id="SM00693">
    <property type="entry name" value="DysFN"/>
    <property type="match status" value="1"/>
</dbReference>
<dbReference type="PANTHER" id="PTHR16166">
    <property type="entry name" value="VACUOLAR PROTEIN SORTING-ASSOCIATED PROTEIN VPS13"/>
    <property type="match status" value="1"/>
</dbReference>
<evidence type="ECO:0000313" key="5">
    <source>
        <dbReference type="Proteomes" id="UP000674179"/>
    </source>
</evidence>